<dbReference type="AlphaFoldDB" id="A0A426U6A1"/>
<reference evidence="2 3" key="1">
    <citation type="submission" date="2018-12" db="EMBL/GenBank/DDBJ databases">
        <title>Genome Sequence of Candidatus Viridilinea halotolerans isolated from saline sulfide-rich spring.</title>
        <authorList>
            <person name="Grouzdev D.S."/>
            <person name="Burganskaya E.I."/>
            <person name="Krutkina M.S."/>
            <person name="Sukhacheva M.V."/>
            <person name="Gorlenko V.M."/>
        </authorList>
    </citation>
    <scope>NUCLEOTIDE SEQUENCE [LARGE SCALE GENOMIC DNA]</scope>
    <source>
        <strain evidence="2">Chok-6</strain>
    </source>
</reference>
<evidence type="ECO:0000313" key="2">
    <source>
        <dbReference type="EMBL" id="RRR75477.1"/>
    </source>
</evidence>
<sequence>MKYYHCCGHPVWTGEHNQTKTRVHARYFAFYRDDAQRVSTSTCPSCGAGLRVAYAYGDLRPVGELGPDIGKGLRAWQQARRRAQREGCLVPRDPARVTHTGVPRLLPARGEDAPKE</sequence>
<proteinExistence type="predicted"/>
<evidence type="ECO:0000256" key="1">
    <source>
        <dbReference type="SAM" id="MobiDB-lite"/>
    </source>
</evidence>
<gene>
    <name evidence="2" type="ORF">EI684_04540</name>
</gene>
<evidence type="ECO:0000313" key="3">
    <source>
        <dbReference type="Proteomes" id="UP000280307"/>
    </source>
</evidence>
<comment type="caution">
    <text evidence="2">The sequence shown here is derived from an EMBL/GenBank/DDBJ whole genome shotgun (WGS) entry which is preliminary data.</text>
</comment>
<dbReference type="EMBL" id="RSAS01000186">
    <property type="protein sequence ID" value="RRR75477.1"/>
    <property type="molecule type" value="Genomic_DNA"/>
</dbReference>
<feature type="region of interest" description="Disordered" evidence="1">
    <location>
        <begin position="86"/>
        <end position="116"/>
    </location>
</feature>
<accession>A0A426U6A1</accession>
<name>A0A426U6A1_9CHLR</name>
<dbReference type="Proteomes" id="UP000280307">
    <property type="component" value="Unassembled WGS sequence"/>
</dbReference>
<protein>
    <submittedName>
        <fullName evidence="2">Uncharacterized protein</fullName>
    </submittedName>
</protein>
<organism evidence="2 3">
    <name type="scientific">Candidatus Viridilinea halotolerans</name>
    <dbReference type="NCBI Taxonomy" id="2491704"/>
    <lineage>
        <taxon>Bacteria</taxon>
        <taxon>Bacillati</taxon>
        <taxon>Chloroflexota</taxon>
        <taxon>Chloroflexia</taxon>
        <taxon>Chloroflexales</taxon>
        <taxon>Chloroflexineae</taxon>
        <taxon>Oscillochloridaceae</taxon>
        <taxon>Candidatus Viridilinea</taxon>
    </lineage>
</organism>